<comment type="caution">
    <text evidence="2">The sequence shown here is derived from an EMBL/GenBank/DDBJ whole genome shotgun (WGS) entry which is preliminary data.</text>
</comment>
<name>A0A0N0LSJ3_9HELI</name>
<evidence type="ECO:0000313" key="3">
    <source>
        <dbReference type="Proteomes" id="UP000037997"/>
    </source>
</evidence>
<dbReference type="AlphaFoldDB" id="A0A0N0LSJ3"/>
<evidence type="ECO:0000256" key="1">
    <source>
        <dbReference type="SAM" id="MobiDB-lite"/>
    </source>
</evidence>
<feature type="compositionally biased region" description="Basic residues" evidence="1">
    <location>
        <begin position="21"/>
        <end position="31"/>
    </location>
</feature>
<accession>A0A0N0LSJ3</accession>
<protein>
    <submittedName>
        <fullName evidence="2">Uncharacterized protein</fullName>
    </submittedName>
</protein>
<reference evidence="2 3" key="1">
    <citation type="submission" date="2014-06" db="EMBL/GenBank/DDBJ databases">
        <title>Helicobacter pullorum isolates in fresh chicken meat - phenotypic and genotypic features.</title>
        <authorList>
            <person name="Borges V."/>
            <person name="Santos A."/>
            <person name="Correia C.B."/>
            <person name="Saraiva M."/>
            <person name="Menard A."/>
            <person name="Vieira L."/>
            <person name="Sampaio D.A."/>
            <person name="Gomes J.P."/>
            <person name="Oleastro M."/>
        </authorList>
    </citation>
    <scope>NUCLEOTIDE SEQUENCE [LARGE SCALE GENOMIC DNA]</scope>
    <source>
        <strain evidence="2 3">229334/12</strain>
    </source>
</reference>
<dbReference type="Proteomes" id="UP000037997">
    <property type="component" value="Unassembled WGS sequence"/>
</dbReference>
<gene>
    <name evidence="2" type="ORF">HPU229334_12210</name>
</gene>
<sequence>MKNMLKHSKKQKNNTKGNPKYAKKRNAKNKCKSAREALALNMLGGGMKRISPQNSYKLSRINPFVFLRMQGHPNILH</sequence>
<evidence type="ECO:0000313" key="2">
    <source>
        <dbReference type="EMBL" id="KPH54831.1"/>
    </source>
</evidence>
<feature type="region of interest" description="Disordered" evidence="1">
    <location>
        <begin position="1"/>
        <end position="31"/>
    </location>
</feature>
<proteinExistence type="predicted"/>
<dbReference type="EMBL" id="JNOC01000080">
    <property type="protein sequence ID" value="KPH54831.1"/>
    <property type="molecule type" value="Genomic_DNA"/>
</dbReference>
<feature type="compositionally biased region" description="Basic residues" evidence="1">
    <location>
        <begin position="1"/>
        <end position="13"/>
    </location>
</feature>
<organism evidence="2 3">
    <name type="scientific">Helicobacter pullorum</name>
    <dbReference type="NCBI Taxonomy" id="35818"/>
    <lineage>
        <taxon>Bacteria</taxon>
        <taxon>Pseudomonadati</taxon>
        <taxon>Campylobacterota</taxon>
        <taxon>Epsilonproteobacteria</taxon>
        <taxon>Campylobacterales</taxon>
        <taxon>Helicobacteraceae</taxon>
        <taxon>Helicobacter</taxon>
    </lineage>
</organism>